<dbReference type="InterPro" id="IPR011049">
    <property type="entry name" value="Serralysin-like_metalloprot_C"/>
</dbReference>
<dbReference type="GO" id="GO:0005576">
    <property type="term" value="C:extracellular region"/>
    <property type="evidence" value="ECO:0007669"/>
    <property type="project" value="UniProtKB-SubCell"/>
</dbReference>
<dbReference type="PROSITE" id="PS00330">
    <property type="entry name" value="HEMOLYSIN_CALCIUM"/>
    <property type="match status" value="4"/>
</dbReference>
<dbReference type="STRING" id="1122125.GCA_000423185_04023"/>
<gene>
    <name evidence="3" type="ORF">BWR60_21435</name>
</gene>
<dbReference type="InterPro" id="IPR001343">
    <property type="entry name" value="Hemolysn_Ca-bd"/>
</dbReference>
<keyword evidence="2" id="KW-0964">Secreted</keyword>
<comment type="caution">
    <text evidence="3">The sequence shown here is derived from an EMBL/GenBank/DDBJ whole genome shotgun (WGS) entry which is preliminary data.</text>
</comment>
<keyword evidence="4" id="KW-1185">Reference proteome</keyword>
<evidence type="ECO:0000256" key="2">
    <source>
        <dbReference type="ARBA" id="ARBA00022525"/>
    </source>
</evidence>
<sequence>MAGCWSSSCSCRRGCGAGNDVFAYNTRSFGSDTIADFNTNGDRIDLSFLKVADLGSLQPFMQQDGADVVITLGYFSNTEIIRLQNVSLASLSASDFVFNTSTAAITATGTAYRDTMFGGNGNDSLSGADGSDTLVGGNGDDVLRGGDGSDRFIGGAGVDTVTYYGTNTGVTVNLLAGTGSGGEAQGDTFSGVENVNGSNVADTLIGNAGANRLQGYDGNDTLQGGDGNDVLVGGAGADSLNGGAGIDTASYYGDTVGVSVDLSTGKGIGGNAQGDVLIGIENVSGSRGNDSLTGNAGANVLNGYEGNDVLRGGAGADRLDGGAGTDTASYYTGTVGVAVDLSTGKGTGGDAQGDVLTGIENVSGSQGNDSLTGNAGANTLQGWNGNDVLRGGAGADRLDGGVGIDTASYWSESTGVTVDLSTGRGTGGNAQGDILVSIENVNGSRAGDTLIGNSGANVLNGYEGNDVLRGGAGKDTLAGGIGSDRFVFTATGDSVVGANADRIIDFSHAQGDRIDLSGIDANTGASGDQAFTFIGNGLFTNHAGELRFAANNGQTTIAGDINGDGVSDFHIVLTGAISLQASDFVL</sequence>
<dbReference type="PRINTS" id="PR00313">
    <property type="entry name" value="CABNDNGRPT"/>
</dbReference>
<comment type="subcellular location">
    <subcellularLocation>
        <location evidence="1">Secreted</location>
    </subcellularLocation>
</comment>
<dbReference type="OrthoDB" id="5618759at2"/>
<organism evidence="3 4">
    <name type="scientific">Inquilinus limosus</name>
    <dbReference type="NCBI Taxonomy" id="171674"/>
    <lineage>
        <taxon>Bacteria</taxon>
        <taxon>Pseudomonadati</taxon>
        <taxon>Pseudomonadota</taxon>
        <taxon>Alphaproteobacteria</taxon>
        <taxon>Rhodospirillales</taxon>
        <taxon>Rhodospirillaceae</taxon>
        <taxon>Inquilinus</taxon>
    </lineage>
</organism>
<dbReference type="InterPro" id="IPR050557">
    <property type="entry name" value="RTX_toxin/Mannuronan_C5-epim"/>
</dbReference>
<dbReference type="Proteomes" id="UP000196655">
    <property type="component" value="Unassembled WGS sequence"/>
</dbReference>
<protein>
    <submittedName>
        <fullName evidence="3">Uncharacterized protein</fullName>
    </submittedName>
</protein>
<proteinExistence type="predicted"/>
<dbReference type="AlphaFoldDB" id="A0A211ZIF2"/>
<evidence type="ECO:0000313" key="4">
    <source>
        <dbReference type="Proteomes" id="UP000196655"/>
    </source>
</evidence>
<dbReference type="Gene3D" id="2.150.10.10">
    <property type="entry name" value="Serralysin-like metalloprotease, C-terminal"/>
    <property type="match status" value="4"/>
</dbReference>
<dbReference type="Pfam" id="PF00353">
    <property type="entry name" value="HemolysinCabind"/>
    <property type="match status" value="5"/>
</dbReference>
<evidence type="ECO:0000313" key="3">
    <source>
        <dbReference type="EMBL" id="OWJ65051.1"/>
    </source>
</evidence>
<dbReference type="EMBL" id="NHON01000044">
    <property type="protein sequence ID" value="OWJ65051.1"/>
    <property type="molecule type" value="Genomic_DNA"/>
</dbReference>
<evidence type="ECO:0000256" key="1">
    <source>
        <dbReference type="ARBA" id="ARBA00004613"/>
    </source>
</evidence>
<dbReference type="PANTHER" id="PTHR38340">
    <property type="entry name" value="S-LAYER PROTEIN"/>
    <property type="match status" value="1"/>
</dbReference>
<dbReference type="PANTHER" id="PTHR38340:SF1">
    <property type="entry name" value="S-LAYER PROTEIN"/>
    <property type="match status" value="1"/>
</dbReference>
<name>A0A211ZIF2_9PROT</name>
<dbReference type="SUPFAM" id="SSF51120">
    <property type="entry name" value="beta-Roll"/>
    <property type="match status" value="6"/>
</dbReference>
<dbReference type="GO" id="GO:0005509">
    <property type="term" value="F:calcium ion binding"/>
    <property type="evidence" value="ECO:0007669"/>
    <property type="project" value="InterPro"/>
</dbReference>
<accession>A0A211ZIF2</accession>
<reference evidence="4" key="1">
    <citation type="submission" date="2017-05" db="EMBL/GenBank/DDBJ databases">
        <authorList>
            <person name="Macchi M."/>
            <person name="Festa S."/>
            <person name="Coppotelli B.M."/>
            <person name="Morelli I.S."/>
        </authorList>
    </citation>
    <scope>NUCLEOTIDE SEQUENCE [LARGE SCALE GENOMIC DNA]</scope>
    <source>
        <strain evidence="4">I</strain>
    </source>
</reference>
<dbReference type="RefSeq" id="WP_144445687.1">
    <property type="nucleotide sequence ID" value="NZ_NHON01000044.1"/>
</dbReference>
<dbReference type="InterPro" id="IPR018511">
    <property type="entry name" value="Hemolysin-typ_Ca-bd_CS"/>
</dbReference>